<dbReference type="RefSeq" id="WP_103263831.1">
    <property type="nucleotide sequence ID" value="NZ_CABMLE010000001.1"/>
</dbReference>
<comment type="similarity">
    <text evidence="1">Belongs to the LysR transcriptional regulatory family.</text>
</comment>
<evidence type="ECO:0000256" key="1">
    <source>
        <dbReference type="ARBA" id="ARBA00009437"/>
    </source>
</evidence>
<feature type="domain" description="HTH lysR-type" evidence="5">
    <location>
        <begin position="2"/>
        <end position="59"/>
    </location>
</feature>
<proteinExistence type="inferred from homology"/>
<gene>
    <name evidence="6" type="ORF">C2L71_00505</name>
</gene>
<keyword evidence="2" id="KW-0805">Transcription regulation</keyword>
<evidence type="ECO:0000256" key="3">
    <source>
        <dbReference type="ARBA" id="ARBA00023125"/>
    </source>
</evidence>
<keyword evidence="3" id="KW-0238">DNA-binding</keyword>
<evidence type="ECO:0000256" key="2">
    <source>
        <dbReference type="ARBA" id="ARBA00023015"/>
    </source>
</evidence>
<dbReference type="GO" id="GO:0003677">
    <property type="term" value="F:DNA binding"/>
    <property type="evidence" value="ECO:0007669"/>
    <property type="project" value="UniProtKB-KW"/>
</dbReference>
<dbReference type="InterPro" id="IPR005119">
    <property type="entry name" value="LysR_subst-bd"/>
</dbReference>
<protein>
    <recommendedName>
        <fullName evidence="5">HTH lysR-type domain-containing protein</fullName>
    </recommendedName>
</protein>
<dbReference type="SUPFAM" id="SSF53850">
    <property type="entry name" value="Periplasmic binding protein-like II"/>
    <property type="match status" value="1"/>
</dbReference>
<dbReference type="PROSITE" id="PS50931">
    <property type="entry name" value="HTH_LYSR"/>
    <property type="match status" value="1"/>
</dbReference>
<dbReference type="PANTHER" id="PTHR30346:SF17">
    <property type="entry name" value="LYSR FAMILY TRANSCRIPTIONAL REGULATOR"/>
    <property type="match status" value="1"/>
</dbReference>
<dbReference type="Gene3D" id="3.40.190.290">
    <property type="match status" value="1"/>
</dbReference>
<dbReference type="Pfam" id="PF00126">
    <property type="entry name" value="HTH_1"/>
    <property type="match status" value="1"/>
</dbReference>
<dbReference type="GO" id="GO:0032993">
    <property type="term" value="C:protein-DNA complex"/>
    <property type="evidence" value="ECO:0007669"/>
    <property type="project" value="TreeGrafter"/>
</dbReference>
<evidence type="ECO:0000313" key="6">
    <source>
        <dbReference type="EMBL" id="PNV68505.1"/>
    </source>
</evidence>
<evidence type="ECO:0000259" key="5">
    <source>
        <dbReference type="PROSITE" id="PS50931"/>
    </source>
</evidence>
<dbReference type="PANTHER" id="PTHR30346">
    <property type="entry name" value="TRANSCRIPTIONAL DUAL REGULATOR HCAR-RELATED"/>
    <property type="match status" value="1"/>
</dbReference>
<dbReference type="AlphaFoldDB" id="A0A2K2UDU8"/>
<dbReference type="Gene3D" id="1.10.10.10">
    <property type="entry name" value="Winged helix-like DNA-binding domain superfamily/Winged helix DNA-binding domain"/>
    <property type="match status" value="1"/>
</dbReference>
<dbReference type="GO" id="GO:0003700">
    <property type="term" value="F:DNA-binding transcription factor activity"/>
    <property type="evidence" value="ECO:0007669"/>
    <property type="project" value="InterPro"/>
</dbReference>
<comment type="caution">
    <text evidence="6">The sequence shown here is derived from an EMBL/GenBank/DDBJ whole genome shotgun (WGS) entry which is preliminary data.</text>
</comment>
<sequence>MFSIQQLTYFVTVSKRGSLSAAAKELDVTVQAVSRGLIEFERQFQEDLFVRRSHGVELTAFGCKLYYKAKDVLAGVSDLTAFASSSGDKAQEELSLMLCSPSFATKHIVNKHIVSFVKKSIDIEPHVTLGSRDACINALFTGSIDAFITLGTTELPLLDVLQVGTVSTGALLMEFADLAKKSSVTLADFADRPLCVSPQFDFFFQTVRDELSERHPDVRLDISEPTLLDVYRVLARERGCFVVPAIPEFGELFPGAVICPFAPEDAVDIPICLVSKKDDKSPAYVSLERSLAKIIPSIRGIGDELFR</sequence>
<name>A0A2K2UDU8_9ACTN</name>
<dbReference type="Pfam" id="PF03466">
    <property type="entry name" value="LysR_substrate"/>
    <property type="match status" value="1"/>
</dbReference>
<reference evidence="7" key="1">
    <citation type="submission" date="2018-01" db="EMBL/GenBank/DDBJ databases">
        <title>Rubneribacter badeniensis gen. nov., sp. nov., and Colonibacter rubneri, gen. nov., sp. nov., WGS of new members of the Eggerthellaceae.</title>
        <authorList>
            <person name="Danylec N."/>
            <person name="Stoll D.A."/>
            <person name="Doetsch A."/>
            <person name="Kulling S.E."/>
            <person name="Huch M."/>
        </authorList>
    </citation>
    <scope>NUCLEOTIDE SEQUENCE [LARGE SCALE GENOMIC DNA]</scope>
    <source>
        <strain evidence="7">ResAG-96</strain>
    </source>
</reference>
<evidence type="ECO:0000313" key="7">
    <source>
        <dbReference type="Proteomes" id="UP000236197"/>
    </source>
</evidence>
<dbReference type="Proteomes" id="UP000236197">
    <property type="component" value="Unassembled WGS sequence"/>
</dbReference>
<organism evidence="6 7">
    <name type="scientific">Enteroscipio rubneri</name>
    <dbReference type="NCBI Taxonomy" id="2070686"/>
    <lineage>
        <taxon>Bacteria</taxon>
        <taxon>Bacillati</taxon>
        <taxon>Actinomycetota</taxon>
        <taxon>Coriobacteriia</taxon>
        <taxon>Eggerthellales</taxon>
        <taxon>Eggerthellaceae</taxon>
        <taxon>Enteroscipio</taxon>
    </lineage>
</organism>
<dbReference type="InterPro" id="IPR036388">
    <property type="entry name" value="WH-like_DNA-bd_sf"/>
</dbReference>
<dbReference type="SUPFAM" id="SSF46785">
    <property type="entry name" value="Winged helix' DNA-binding domain"/>
    <property type="match status" value="1"/>
</dbReference>
<keyword evidence="7" id="KW-1185">Reference proteome</keyword>
<evidence type="ECO:0000256" key="4">
    <source>
        <dbReference type="ARBA" id="ARBA00023163"/>
    </source>
</evidence>
<dbReference type="OrthoDB" id="3176554at2"/>
<dbReference type="InterPro" id="IPR036390">
    <property type="entry name" value="WH_DNA-bd_sf"/>
</dbReference>
<accession>A0A2K2UDU8</accession>
<dbReference type="EMBL" id="PPEK01000001">
    <property type="protein sequence ID" value="PNV68505.1"/>
    <property type="molecule type" value="Genomic_DNA"/>
</dbReference>
<dbReference type="InterPro" id="IPR000847">
    <property type="entry name" value="LysR_HTH_N"/>
</dbReference>
<keyword evidence="4" id="KW-0804">Transcription</keyword>